<keyword evidence="7" id="KW-0732">Signal</keyword>
<dbReference type="Gene3D" id="3.40.33.10">
    <property type="entry name" value="CAP"/>
    <property type="match status" value="1"/>
</dbReference>
<feature type="compositionally biased region" description="Acidic residues" evidence="5">
    <location>
        <begin position="191"/>
        <end position="200"/>
    </location>
</feature>
<evidence type="ECO:0000313" key="9">
    <source>
        <dbReference type="EMBL" id="KAJ3218020.1"/>
    </source>
</evidence>
<feature type="domain" description="SCP" evidence="8">
    <location>
        <begin position="54"/>
        <end position="190"/>
    </location>
</feature>
<dbReference type="PANTHER" id="PTHR12883:SF0">
    <property type="entry name" value="PAT COMPLEX SUBUNIT CCDC47"/>
    <property type="match status" value="1"/>
</dbReference>
<evidence type="ECO:0000256" key="2">
    <source>
        <dbReference type="ARBA" id="ARBA00022692"/>
    </source>
</evidence>
<protein>
    <recommendedName>
        <fullName evidence="8">SCP domain-containing protein</fullName>
    </recommendedName>
</protein>
<keyword evidence="10" id="KW-1185">Reference proteome</keyword>
<dbReference type="PANTHER" id="PTHR12883">
    <property type="entry name" value="ADIPOCYTE-SPECIFIC PROTEIN 4-RELATED"/>
    <property type="match status" value="1"/>
</dbReference>
<keyword evidence="4 6" id="KW-0472">Membrane</keyword>
<dbReference type="Proteomes" id="UP001211065">
    <property type="component" value="Unassembled WGS sequence"/>
</dbReference>
<feature type="compositionally biased region" description="Basic and acidic residues" evidence="5">
    <location>
        <begin position="556"/>
        <end position="574"/>
    </location>
</feature>
<proteinExistence type="predicted"/>
<dbReference type="SUPFAM" id="SSF55797">
    <property type="entry name" value="PR-1-like"/>
    <property type="match status" value="1"/>
</dbReference>
<dbReference type="GO" id="GO:0016020">
    <property type="term" value="C:membrane"/>
    <property type="evidence" value="ECO:0007669"/>
    <property type="project" value="UniProtKB-SubCell"/>
</dbReference>
<evidence type="ECO:0000256" key="5">
    <source>
        <dbReference type="SAM" id="MobiDB-lite"/>
    </source>
</evidence>
<dbReference type="GO" id="GO:0032469">
    <property type="term" value="P:endoplasmic reticulum calcium ion homeostasis"/>
    <property type="evidence" value="ECO:0007669"/>
    <property type="project" value="InterPro"/>
</dbReference>
<feature type="region of interest" description="Disordered" evidence="5">
    <location>
        <begin position="188"/>
        <end position="208"/>
    </location>
</feature>
<evidence type="ECO:0000256" key="1">
    <source>
        <dbReference type="ARBA" id="ARBA00004167"/>
    </source>
</evidence>
<comment type="subcellular location">
    <subcellularLocation>
        <location evidence="1">Membrane</location>
        <topology evidence="1">Single-pass membrane protein</topology>
    </subcellularLocation>
</comment>
<reference evidence="9" key="1">
    <citation type="submission" date="2020-05" db="EMBL/GenBank/DDBJ databases">
        <title>Phylogenomic resolution of chytrid fungi.</title>
        <authorList>
            <person name="Stajich J.E."/>
            <person name="Amses K."/>
            <person name="Simmons R."/>
            <person name="Seto K."/>
            <person name="Myers J."/>
            <person name="Bonds A."/>
            <person name="Quandt C.A."/>
            <person name="Barry K."/>
            <person name="Liu P."/>
            <person name="Grigoriev I."/>
            <person name="Longcore J.E."/>
            <person name="James T.Y."/>
        </authorList>
    </citation>
    <scope>NUCLEOTIDE SEQUENCE</scope>
    <source>
        <strain evidence="9">JEL0476</strain>
    </source>
</reference>
<evidence type="ECO:0000256" key="6">
    <source>
        <dbReference type="SAM" id="Phobius"/>
    </source>
</evidence>
<dbReference type="GO" id="GO:0005509">
    <property type="term" value="F:calcium ion binding"/>
    <property type="evidence" value="ECO:0007669"/>
    <property type="project" value="InterPro"/>
</dbReference>
<feature type="signal peptide" evidence="7">
    <location>
        <begin position="1"/>
        <end position="17"/>
    </location>
</feature>
<evidence type="ECO:0000259" key="8">
    <source>
        <dbReference type="SMART" id="SM00198"/>
    </source>
</evidence>
<evidence type="ECO:0000256" key="4">
    <source>
        <dbReference type="ARBA" id="ARBA00023136"/>
    </source>
</evidence>
<feature type="transmembrane region" description="Helical" evidence="6">
    <location>
        <begin position="242"/>
        <end position="261"/>
    </location>
</feature>
<feature type="region of interest" description="Disordered" evidence="5">
    <location>
        <begin position="544"/>
        <end position="587"/>
    </location>
</feature>
<sequence length="587" mass="67576">MLLKISVLIALISNIQSVAVIEQTNVIGSPLIKSTAVEDSAIVEVFTTADTSPEASDEWETTHNNLRKQFGVPAVRQIPYLRDEAQIGANSMASTCDLNNIGNGYHAGMNRFWSTYKPAPADVVKNYFSGSKYWSNGDCRGNGNQKSSCMSFTAAAWKTTAYIGCASAQCKGSNNWVSMCVYNRPDNSEDSHDELEEEEKLESQKKLQQKDKKFSEFQTDLKNPLSNSKSNNFLEHFKGEDFFIEGTVVAFLVVYLALYLYGRFVNSVRANAWSDATRSIWEDQFSKIGVNDQMLLQDSPKDFLFFATGRNYVKDVYGYITCKPRHDLYSVLYDFFRSGYTHDFVTLNFNIDCECDNFIFALLPKLNSHLIVKSRYDLYEFTKAREVNSKFPKDQYQLYSDNQEFINHLFNDTQVLEVLWNSCGLDLDGNGSEYLSPLIESIIFTDQPKEKPEQPIDLEKPVSKVLQFKFRFPVIKQDSEKFKELMQKLTLLSLDVVDYIGQFGKLSFEIRDRVKRIRIAANSKIIKELEWIRKEELEKIKFKGKKEKQNAVSKLSPEEQQKFEEKERKKDSKKLEKKRLKKGKLVL</sequence>
<dbReference type="InterPro" id="IPR012879">
    <property type="entry name" value="CCDC47"/>
</dbReference>
<feature type="compositionally biased region" description="Basic residues" evidence="5">
    <location>
        <begin position="575"/>
        <end position="587"/>
    </location>
</feature>
<dbReference type="SMART" id="SM00198">
    <property type="entry name" value="SCP"/>
    <property type="match status" value="1"/>
</dbReference>
<name>A0AAD5U427_9FUNG</name>
<gene>
    <name evidence="9" type="ORF">HK099_005213</name>
</gene>
<dbReference type="EMBL" id="JADGJW010000399">
    <property type="protein sequence ID" value="KAJ3218020.1"/>
    <property type="molecule type" value="Genomic_DNA"/>
</dbReference>
<keyword evidence="2 6" id="KW-0812">Transmembrane</keyword>
<dbReference type="Pfam" id="PF07946">
    <property type="entry name" value="CCDC47"/>
    <property type="match status" value="1"/>
</dbReference>
<dbReference type="GO" id="GO:0005783">
    <property type="term" value="C:endoplasmic reticulum"/>
    <property type="evidence" value="ECO:0007669"/>
    <property type="project" value="InterPro"/>
</dbReference>
<dbReference type="InterPro" id="IPR014044">
    <property type="entry name" value="CAP_dom"/>
</dbReference>
<evidence type="ECO:0000256" key="7">
    <source>
        <dbReference type="SAM" id="SignalP"/>
    </source>
</evidence>
<evidence type="ECO:0000313" key="10">
    <source>
        <dbReference type="Proteomes" id="UP001211065"/>
    </source>
</evidence>
<accession>A0AAD5U427</accession>
<dbReference type="AlphaFoldDB" id="A0AAD5U427"/>
<dbReference type="Pfam" id="PF00188">
    <property type="entry name" value="CAP"/>
    <property type="match status" value="1"/>
</dbReference>
<dbReference type="InterPro" id="IPR035940">
    <property type="entry name" value="CAP_sf"/>
</dbReference>
<feature type="chain" id="PRO_5041996992" description="SCP domain-containing protein" evidence="7">
    <location>
        <begin position="18"/>
        <end position="587"/>
    </location>
</feature>
<organism evidence="9 10">
    <name type="scientific">Clydaea vesicula</name>
    <dbReference type="NCBI Taxonomy" id="447962"/>
    <lineage>
        <taxon>Eukaryota</taxon>
        <taxon>Fungi</taxon>
        <taxon>Fungi incertae sedis</taxon>
        <taxon>Chytridiomycota</taxon>
        <taxon>Chytridiomycota incertae sedis</taxon>
        <taxon>Chytridiomycetes</taxon>
        <taxon>Lobulomycetales</taxon>
        <taxon>Lobulomycetaceae</taxon>
        <taxon>Clydaea</taxon>
    </lineage>
</organism>
<keyword evidence="3 6" id="KW-1133">Transmembrane helix</keyword>
<comment type="caution">
    <text evidence="9">The sequence shown here is derived from an EMBL/GenBank/DDBJ whole genome shotgun (WGS) entry which is preliminary data.</text>
</comment>
<evidence type="ECO:0000256" key="3">
    <source>
        <dbReference type="ARBA" id="ARBA00022989"/>
    </source>
</evidence>